<evidence type="ECO:0000313" key="6">
    <source>
        <dbReference type="Proteomes" id="UP000186922"/>
    </source>
</evidence>
<reference evidence="5 6" key="1">
    <citation type="journal article" date="2016" name="Nat. Commun.">
        <title>Extremotolerant tardigrade genome and improved radiotolerance of human cultured cells by tardigrade-unique protein.</title>
        <authorList>
            <person name="Hashimoto T."/>
            <person name="Horikawa D.D."/>
            <person name="Saito Y."/>
            <person name="Kuwahara H."/>
            <person name="Kozuka-Hata H."/>
            <person name="Shin-I T."/>
            <person name="Minakuchi Y."/>
            <person name="Ohishi K."/>
            <person name="Motoyama A."/>
            <person name="Aizu T."/>
            <person name="Enomoto A."/>
            <person name="Kondo K."/>
            <person name="Tanaka S."/>
            <person name="Hara Y."/>
            <person name="Koshikawa S."/>
            <person name="Sagara H."/>
            <person name="Miura T."/>
            <person name="Yokobori S."/>
            <person name="Miyagawa K."/>
            <person name="Suzuki Y."/>
            <person name="Kubo T."/>
            <person name="Oyama M."/>
            <person name="Kohara Y."/>
            <person name="Fujiyama A."/>
            <person name="Arakawa K."/>
            <person name="Katayama T."/>
            <person name="Toyoda A."/>
            <person name="Kunieda T."/>
        </authorList>
    </citation>
    <scope>NUCLEOTIDE SEQUENCE [LARGE SCALE GENOMIC DNA]</scope>
    <source>
        <strain evidence="5 6">YOKOZUNA-1</strain>
    </source>
</reference>
<evidence type="ECO:0000313" key="5">
    <source>
        <dbReference type="EMBL" id="GAU97010.1"/>
    </source>
</evidence>
<dbReference type="SMART" id="SM00674">
    <property type="entry name" value="CENPB"/>
    <property type="match status" value="1"/>
</dbReference>
<dbReference type="PROSITE" id="PS51253">
    <property type="entry name" value="HTH_CENPB"/>
    <property type="match status" value="1"/>
</dbReference>
<dbReference type="Pfam" id="PF03221">
    <property type="entry name" value="HTH_Tnp_Tc5"/>
    <property type="match status" value="1"/>
</dbReference>
<gene>
    <name evidence="5" type="primary">RvY_08374-1</name>
    <name evidence="5" type="synonym">RvY_08374.1</name>
    <name evidence="5" type="ORF">RvY_08374</name>
</gene>
<dbReference type="InterPro" id="IPR006600">
    <property type="entry name" value="HTH_CenpB_DNA-bd_dom"/>
</dbReference>
<dbReference type="GO" id="GO:0005634">
    <property type="term" value="C:nucleus"/>
    <property type="evidence" value="ECO:0007669"/>
    <property type="project" value="UniProtKB-SubCell"/>
</dbReference>
<comment type="subcellular location">
    <subcellularLocation>
        <location evidence="1">Nucleus</location>
    </subcellularLocation>
</comment>
<dbReference type="Gene3D" id="1.10.10.60">
    <property type="entry name" value="Homeodomain-like"/>
    <property type="match status" value="1"/>
</dbReference>
<feature type="region of interest" description="Disordered" evidence="3">
    <location>
        <begin position="101"/>
        <end position="230"/>
    </location>
</feature>
<dbReference type="PANTHER" id="PTHR19303">
    <property type="entry name" value="TRANSPOSON"/>
    <property type="match status" value="1"/>
</dbReference>
<evidence type="ECO:0000256" key="1">
    <source>
        <dbReference type="ARBA" id="ARBA00004123"/>
    </source>
</evidence>
<sequence>MGKQAVYGEAEMQRVVLSFRESGMSLRKFAKFCRIPESTMRRWVKMERPEKKPRRTNRPKYPEVEAEVREWMETQKAGGHIASTAEIQAKAKEIAEEKGVDGFQGSNGWVYRLKRKKEKGTTNANDDDDEAVPETSAGETSSASPAKDSKVDKKKKKKIAPHPAASASKKVVEKSRSRNGSAAKGNKNASKKSEKDEKKSKEKKEKKETKKKSTKKKSSPSSSRYVVINE</sequence>
<comment type="caution">
    <text evidence="5">The sequence shown here is derived from an EMBL/GenBank/DDBJ whole genome shotgun (WGS) entry which is preliminary data.</text>
</comment>
<evidence type="ECO:0000256" key="3">
    <source>
        <dbReference type="SAM" id="MobiDB-lite"/>
    </source>
</evidence>
<proteinExistence type="predicted"/>
<feature type="compositionally biased region" description="Basic and acidic residues" evidence="3">
    <location>
        <begin position="191"/>
        <end position="208"/>
    </location>
</feature>
<dbReference type="GO" id="GO:0003677">
    <property type="term" value="F:DNA binding"/>
    <property type="evidence" value="ECO:0007669"/>
    <property type="project" value="UniProtKB-KW"/>
</dbReference>
<feature type="compositionally biased region" description="Low complexity" evidence="3">
    <location>
        <begin position="179"/>
        <end position="188"/>
    </location>
</feature>
<accession>A0A1D1V7X9</accession>
<evidence type="ECO:0000259" key="4">
    <source>
        <dbReference type="PROSITE" id="PS51253"/>
    </source>
</evidence>
<feature type="compositionally biased region" description="Basic residues" evidence="3">
    <location>
        <begin position="209"/>
        <end position="218"/>
    </location>
</feature>
<dbReference type="InterPro" id="IPR009057">
    <property type="entry name" value="Homeodomain-like_sf"/>
</dbReference>
<dbReference type="SUPFAM" id="SSF46689">
    <property type="entry name" value="Homeodomain-like"/>
    <property type="match status" value="2"/>
</dbReference>
<organism evidence="5 6">
    <name type="scientific">Ramazzottius varieornatus</name>
    <name type="common">Water bear</name>
    <name type="synonym">Tardigrade</name>
    <dbReference type="NCBI Taxonomy" id="947166"/>
    <lineage>
        <taxon>Eukaryota</taxon>
        <taxon>Metazoa</taxon>
        <taxon>Ecdysozoa</taxon>
        <taxon>Tardigrada</taxon>
        <taxon>Eutardigrada</taxon>
        <taxon>Parachela</taxon>
        <taxon>Hypsibioidea</taxon>
        <taxon>Ramazzottiidae</taxon>
        <taxon>Ramazzottius</taxon>
    </lineage>
</organism>
<dbReference type="EMBL" id="BDGG01000004">
    <property type="protein sequence ID" value="GAU97010.1"/>
    <property type="molecule type" value="Genomic_DNA"/>
</dbReference>
<dbReference type="Proteomes" id="UP000186922">
    <property type="component" value="Unassembled WGS sequence"/>
</dbReference>
<protein>
    <recommendedName>
        <fullName evidence="4">HTH CENPB-type domain-containing protein</fullName>
    </recommendedName>
</protein>
<evidence type="ECO:0000256" key="2">
    <source>
        <dbReference type="ARBA" id="ARBA00023125"/>
    </source>
</evidence>
<dbReference type="OrthoDB" id="2162928at2759"/>
<name>A0A1D1V7X9_RAMVA</name>
<dbReference type="AlphaFoldDB" id="A0A1D1V7X9"/>
<keyword evidence="2" id="KW-0238">DNA-binding</keyword>
<dbReference type="InterPro" id="IPR050863">
    <property type="entry name" value="CenT-Element_Derived"/>
</dbReference>
<keyword evidence="6" id="KW-1185">Reference proteome</keyword>
<feature type="domain" description="HTH CENPB-type" evidence="4">
    <location>
        <begin position="52"/>
        <end position="123"/>
    </location>
</feature>